<sequence>MSPPTLRFGLLLFPGYQWLDAAGTADYINNHSRAMVKLMGVPQEVIDKAPVIEWHYISNNFKPIQASSGPPQIPTNTYKDCPELDYLLIPGPNPADPLPEGCAEFLRERFADPKLKELLLVCTASLAIAPTGILDGYHVCSNKTVLRSMALAGRLYKKVHWIGDRRWHIDGKVWSSAGTTAGIDLAAEFARQHFDKEIVELGKNVAEYRSNPSHPDPFAFILDGIKLD</sequence>
<dbReference type="SUPFAM" id="SSF52317">
    <property type="entry name" value="Class I glutamine amidotransferase-like"/>
    <property type="match status" value="1"/>
</dbReference>
<comment type="caution">
    <text evidence="3">The sequence shown here is derived from an EMBL/GenBank/DDBJ whole genome shotgun (WGS) entry which is preliminary data.</text>
</comment>
<dbReference type="Proteomes" id="UP000724874">
    <property type="component" value="Unassembled WGS sequence"/>
</dbReference>
<keyword evidence="1" id="KW-0732">Signal</keyword>
<proteinExistence type="predicted"/>
<dbReference type="Gene3D" id="3.40.50.880">
    <property type="match status" value="1"/>
</dbReference>
<dbReference type="PANTHER" id="PTHR43130">
    <property type="entry name" value="ARAC-FAMILY TRANSCRIPTIONAL REGULATOR"/>
    <property type="match status" value="1"/>
</dbReference>
<dbReference type="InterPro" id="IPR029062">
    <property type="entry name" value="Class_I_gatase-like"/>
</dbReference>
<feature type="chain" id="PRO_5040253851" evidence="1">
    <location>
        <begin position="22"/>
        <end position="228"/>
    </location>
</feature>
<evidence type="ECO:0000313" key="4">
    <source>
        <dbReference type="Proteomes" id="UP000724874"/>
    </source>
</evidence>
<dbReference type="InterPro" id="IPR002818">
    <property type="entry name" value="DJ-1/PfpI"/>
</dbReference>
<evidence type="ECO:0000259" key="2">
    <source>
        <dbReference type="Pfam" id="PF01965"/>
    </source>
</evidence>
<keyword evidence="4" id="KW-1185">Reference proteome</keyword>
<dbReference type="AlphaFoldDB" id="A0A9P5ND87"/>
<gene>
    <name evidence="3" type="ORF">CPB84DRAFT_1790139</name>
</gene>
<dbReference type="PANTHER" id="PTHR43130:SF7">
    <property type="entry name" value="DJ-1_PFPI DOMAIN-CONTAINING PROTEIN"/>
    <property type="match status" value="1"/>
</dbReference>
<accession>A0A9P5ND87</accession>
<protein>
    <submittedName>
        <fullName evidence="3">ThiJ/PfpI</fullName>
    </submittedName>
</protein>
<evidence type="ECO:0000313" key="3">
    <source>
        <dbReference type="EMBL" id="KAF8883345.1"/>
    </source>
</evidence>
<dbReference type="Pfam" id="PF01965">
    <property type="entry name" value="DJ-1_PfpI"/>
    <property type="match status" value="1"/>
</dbReference>
<organism evidence="3 4">
    <name type="scientific">Gymnopilus junonius</name>
    <name type="common">Spectacular rustgill mushroom</name>
    <name type="synonym">Gymnopilus spectabilis subsp. junonius</name>
    <dbReference type="NCBI Taxonomy" id="109634"/>
    <lineage>
        <taxon>Eukaryota</taxon>
        <taxon>Fungi</taxon>
        <taxon>Dikarya</taxon>
        <taxon>Basidiomycota</taxon>
        <taxon>Agaricomycotina</taxon>
        <taxon>Agaricomycetes</taxon>
        <taxon>Agaricomycetidae</taxon>
        <taxon>Agaricales</taxon>
        <taxon>Agaricineae</taxon>
        <taxon>Hymenogastraceae</taxon>
        <taxon>Gymnopilus</taxon>
    </lineage>
</organism>
<name>A0A9P5ND87_GYMJU</name>
<evidence type="ECO:0000256" key="1">
    <source>
        <dbReference type="SAM" id="SignalP"/>
    </source>
</evidence>
<feature type="signal peptide" evidence="1">
    <location>
        <begin position="1"/>
        <end position="21"/>
    </location>
</feature>
<dbReference type="EMBL" id="JADNYJ010000116">
    <property type="protein sequence ID" value="KAF8883345.1"/>
    <property type="molecule type" value="Genomic_DNA"/>
</dbReference>
<dbReference type="OrthoDB" id="543156at2759"/>
<feature type="domain" description="DJ-1/PfpI" evidence="2">
    <location>
        <begin position="52"/>
        <end position="191"/>
    </location>
</feature>
<reference evidence="3" key="1">
    <citation type="submission" date="2020-11" db="EMBL/GenBank/DDBJ databases">
        <authorList>
            <consortium name="DOE Joint Genome Institute"/>
            <person name="Ahrendt S."/>
            <person name="Riley R."/>
            <person name="Andreopoulos W."/>
            <person name="LaButti K."/>
            <person name="Pangilinan J."/>
            <person name="Ruiz-duenas F.J."/>
            <person name="Barrasa J.M."/>
            <person name="Sanchez-Garcia M."/>
            <person name="Camarero S."/>
            <person name="Miyauchi S."/>
            <person name="Serrano A."/>
            <person name="Linde D."/>
            <person name="Babiker R."/>
            <person name="Drula E."/>
            <person name="Ayuso-Fernandez I."/>
            <person name="Pacheco R."/>
            <person name="Padilla G."/>
            <person name="Ferreira P."/>
            <person name="Barriuso J."/>
            <person name="Kellner H."/>
            <person name="Castanera R."/>
            <person name="Alfaro M."/>
            <person name="Ramirez L."/>
            <person name="Pisabarro A.G."/>
            <person name="Kuo A."/>
            <person name="Tritt A."/>
            <person name="Lipzen A."/>
            <person name="He G."/>
            <person name="Yan M."/>
            <person name="Ng V."/>
            <person name="Cullen D."/>
            <person name="Martin F."/>
            <person name="Rosso M.-N."/>
            <person name="Henrissat B."/>
            <person name="Hibbett D."/>
            <person name="Martinez A.T."/>
            <person name="Grigoriev I.V."/>
        </authorList>
    </citation>
    <scope>NUCLEOTIDE SEQUENCE</scope>
    <source>
        <strain evidence="3">AH 44721</strain>
    </source>
</reference>
<dbReference type="InterPro" id="IPR052158">
    <property type="entry name" value="INH-QAR"/>
</dbReference>